<comment type="caution">
    <text evidence="13">The sequence shown here is derived from an EMBL/GenBank/DDBJ whole genome shotgun (WGS) entry which is preliminary data.</text>
</comment>
<dbReference type="Pfam" id="PF02754">
    <property type="entry name" value="CCG"/>
    <property type="match status" value="1"/>
</dbReference>
<dbReference type="Pfam" id="PF02913">
    <property type="entry name" value="FAD-oxidase_C"/>
    <property type="match status" value="1"/>
</dbReference>
<dbReference type="AlphaFoldDB" id="A0AA94TI90"/>
<accession>A0AA94TI90</accession>
<sequence length="938" mass="103238">MLPAPYDAILKELHRFMPADRVYTDPLRTLAYGTDASFYRLIPKIVVDTDSEDEVVRILHVVNTHGVAVTFRAAGTSLSGQAISDSVLVRLGDGWRHYRIFDDAAKIELEPGIIGSQANRYLAPHGKKIGPDPASIDTCKIGGIVANNASGMCCGVAENSYKTLHSMRLVLVDGTPLDTGDPDSREKFAKSHAHILDGLADMRARVLADKALAERIRHKFKIKNTTGYSLNAIVDFEDPFEILQHLLVGSEGTLAFISKVVYNTVVEHPHKASALMRFPDVRSACRAATALRGGAVSAAEIMDRASLRSVQDKPGMPEGLDKLGPDACALLVEVRAETAKELDRKIAKVKETIKDIEPLEPHRFTPDPAEFGKLWNVRKGLFPAVGAVREAGTTVIIEDVAFPIESLADGALDLQELFRKHGYDKAIIFGHALEGNLHFVFTQDFNGQAEIDRYEGFMEDVTDLVANKYEGSLKAEHGTGRNMAHFVELEWGRDAFALMREIKELFDPRGLLNPGVIINDDPRAHLKNLKPLPVADDLIDRCIECGFCEPVCPSRTLTLTPRQRIVAYREIARQKDAGEAAQTQKAFHDSYDYDGEATCAADGLCGTRCPVAIDTGKFIKQYRAWGHGRWENAVASFAAGATGMTVHAVSGALRVAGTAHDVLGDRAMDGMASGLHKFSGKRIPRWNTSMPRAATPARLEPKPAADRVVYFPSCVARHMGAEKHDPDKTAIRDRTLSLLAKAGYEVVYPANMTKLCCGQPWESKGFMKQADEKLQELECALRAASNGGEYPILCDTSPCLYRMQEHIKGLNLLEPVQFAVQYLGDRLEFTPVNRKVALHITCSSRKMGLAPIMENLARQCAREVVVPDEIFCCGFAGDRGFNYPELNEASLKDLRKQLDGCTMGYSTSRTCEIGLSLHGKVPYKNFLFLLDEASWPKG</sequence>
<proteinExistence type="inferred from homology"/>
<dbReference type="EMBL" id="SOBK01000011">
    <property type="protein sequence ID" value="TDT86755.1"/>
    <property type="molecule type" value="Genomic_DNA"/>
</dbReference>
<dbReference type="Gene3D" id="3.30.70.2190">
    <property type="match status" value="1"/>
</dbReference>
<evidence type="ECO:0000256" key="3">
    <source>
        <dbReference type="ARBA" id="ARBA00022630"/>
    </source>
</evidence>
<dbReference type="InterPro" id="IPR017896">
    <property type="entry name" value="4Fe4S_Fe-S-bd"/>
</dbReference>
<keyword evidence="8" id="KW-0408">Iron</keyword>
<evidence type="ECO:0000256" key="9">
    <source>
        <dbReference type="ARBA" id="ARBA00023014"/>
    </source>
</evidence>
<evidence type="ECO:0000313" key="13">
    <source>
        <dbReference type="EMBL" id="TDT86755.1"/>
    </source>
</evidence>
<evidence type="ECO:0000256" key="4">
    <source>
        <dbReference type="ARBA" id="ARBA00022723"/>
    </source>
</evidence>
<evidence type="ECO:0000259" key="11">
    <source>
        <dbReference type="PROSITE" id="PS51379"/>
    </source>
</evidence>
<dbReference type="EC" id="1.1.2.4" evidence="10"/>
<evidence type="ECO:0000259" key="12">
    <source>
        <dbReference type="PROSITE" id="PS51387"/>
    </source>
</evidence>
<evidence type="ECO:0000256" key="8">
    <source>
        <dbReference type="ARBA" id="ARBA00023004"/>
    </source>
</evidence>
<dbReference type="Gene3D" id="3.30.43.10">
    <property type="entry name" value="Uridine Diphospho-n-acetylenolpyruvylglucosamine Reductase, domain 2"/>
    <property type="match status" value="1"/>
</dbReference>
<dbReference type="SUPFAM" id="SSF55103">
    <property type="entry name" value="FAD-linked oxidases, C-terminal domain"/>
    <property type="match status" value="1"/>
</dbReference>
<keyword evidence="5" id="KW-0274">FAD</keyword>
<dbReference type="InterPro" id="IPR016167">
    <property type="entry name" value="FAD-bd_PCMH_sub1"/>
</dbReference>
<dbReference type="InterPro" id="IPR009051">
    <property type="entry name" value="Helical_ferredxn"/>
</dbReference>
<evidence type="ECO:0000256" key="2">
    <source>
        <dbReference type="ARBA" id="ARBA00008000"/>
    </source>
</evidence>
<keyword evidence="4" id="KW-0479">Metal-binding</keyword>
<dbReference type="InterPro" id="IPR004113">
    <property type="entry name" value="FAD-bd_oxidored_4_C"/>
</dbReference>
<dbReference type="SUPFAM" id="SSF46548">
    <property type="entry name" value="alpha-helical ferredoxin"/>
    <property type="match status" value="1"/>
</dbReference>
<dbReference type="InterPro" id="IPR017900">
    <property type="entry name" value="4Fe4S_Fe_S_CS"/>
</dbReference>
<dbReference type="InterPro" id="IPR016171">
    <property type="entry name" value="Vanillyl_alc_oxidase_C-sub2"/>
</dbReference>
<dbReference type="FunFam" id="1.10.45.10:FF:000001">
    <property type="entry name" value="D-lactate dehydrogenase mitochondrial"/>
    <property type="match status" value="1"/>
</dbReference>
<dbReference type="FunFam" id="1.10.1060.10:FF:000019">
    <property type="entry name" value="Oxidoreductase/iron-sulfur cluster-binding protein"/>
    <property type="match status" value="1"/>
</dbReference>
<dbReference type="Gene3D" id="3.30.465.10">
    <property type="match status" value="1"/>
</dbReference>
<evidence type="ECO:0000256" key="5">
    <source>
        <dbReference type="ARBA" id="ARBA00022827"/>
    </source>
</evidence>
<dbReference type="PROSITE" id="PS00198">
    <property type="entry name" value="4FE4S_FER_1"/>
    <property type="match status" value="1"/>
</dbReference>
<keyword evidence="6" id="KW-0809">Transit peptide</keyword>
<dbReference type="GO" id="GO:0008720">
    <property type="term" value="F:D-lactate dehydrogenase (NAD+) activity"/>
    <property type="evidence" value="ECO:0007669"/>
    <property type="project" value="TreeGrafter"/>
</dbReference>
<gene>
    <name evidence="13" type="ORF">EDC59_11173</name>
</gene>
<dbReference type="FunFam" id="3.30.70.2740:FF:000006">
    <property type="entry name" value="NAD-independent D-lactate dehydrogenase"/>
    <property type="match status" value="1"/>
</dbReference>
<dbReference type="GO" id="GO:0071949">
    <property type="term" value="F:FAD binding"/>
    <property type="evidence" value="ECO:0007669"/>
    <property type="project" value="InterPro"/>
</dbReference>
<evidence type="ECO:0000256" key="6">
    <source>
        <dbReference type="ARBA" id="ARBA00022946"/>
    </source>
</evidence>
<dbReference type="Proteomes" id="UP000295506">
    <property type="component" value="Unassembled WGS sequence"/>
</dbReference>
<evidence type="ECO:0000256" key="1">
    <source>
        <dbReference type="ARBA" id="ARBA00001974"/>
    </source>
</evidence>
<dbReference type="RefSeq" id="WP_133987396.1">
    <property type="nucleotide sequence ID" value="NZ_SOBK01000011.1"/>
</dbReference>
<protein>
    <recommendedName>
        <fullName evidence="10">D-lactate dehydrogenase (cytochrome)</fullName>
        <ecNumber evidence="10">1.1.2.4</ecNumber>
    </recommendedName>
</protein>
<dbReference type="PROSITE" id="PS51387">
    <property type="entry name" value="FAD_PCMH"/>
    <property type="match status" value="1"/>
</dbReference>
<dbReference type="Gene3D" id="1.10.45.10">
    <property type="entry name" value="Vanillyl-alcohol Oxidase, Chain A, domain 4"/>
    <property type="match status" value="1"/>
</dbReference>
<dbReference type="InterPro" id="IPR016169">
    <property type="entry name" value="FAD-bd_PCMH_sub2"/>
</dbReference>
<evidence type="ECO:0000256" key="10">
    <source>
        <dbReference type="ARBA" id="ARBA00038897"/>
    </source>
</evidence>
<dbReference type="GO" id="GO:0046872">
    <property type="term" value="F:metal ion binding"/>
    <property type="evidence" value="ECO:0007669"/>
    <property type="project" value="UniProtKB-KW"/>
</dbReference>
<dbReference type="Pfam" id="PF01565">
    <property type="entry name" value="FAD_binding_4"/>
    <property type="match status" value="1"/>
</dbReference>
<dbReference type="InterPro" id="IPR016164">
    <property type="entry name" value="FAD-linked_Oxase-like_C"/>
</dbReference>
<dbReference type="InterPro" id="IPR006094">
    <property type="entry name" value="Oxid_FAD_bind_N"/>
</dbReference>
<reference evidence="13 14" key="1">
    <citation type="submission" date="2019-03" db="EMBL/GenBank/DDBJ databases">
        <title>Genomic Encyclopedia of Type Strains, Phase IV (KMG-IV): sequencing the most valuable type-strain genomes for metagenomic binning, comparative biology and taxonomic classification.</title>
        <authorList>
            <person name="Goeker M."/>
        </authorList>
    </citation>
    <scope>NUCLEOTIDE SEQUENCE [LARGE SCALE GENOMIC DNA]</scope>
    <source>
        <strain evidence="13 14">DSM 101483</strain>
    </source>
</reference>
<dbReference type="InterPro" id="IPR036318">
    <property type="entry name" value="FAD-bd_PCMH-like_sf"/>
</dbReference>
<dbReference type="GO" id="GO:0051536">
    <property type="term" value="F:iron-sulfur cluster binding"/>
    <property type="evidence" value="ECO:0007669"/>
    <property type="project" value="UniProtKB-KW"/>
</dbReference>
<name>A0AA94TI90_9BACT</name>
<dbReference type="GO" id="GO:0004458">
    <property type="term" value="F:D-lactate dehydrogenase (cytochrome) activity"/>
    <property type="evidence" value="ECO:0007669"/>
    <property type="project" value="UniProtKB-EC"/>
</dbReference>
<organism evidence="13 14">
    <name type="scientific">Pseudodesulfovibrio indicus</name>
    <dbReference type="NCBI Taxonomy" id="1716143"/>
    <lineage>
        <taxon>Bacteria</taxon>
        <taxon>Pseudomonadati</taxon>
        <taxon>Thermodesulfobacteriota</taxon>
        <taxon>Desulfovibrionia</taxon>
        <taxon>Desulfovibrionales</taxon>
        <taxon>Desulfovibrionaceae</taxon>
    </lineage>
</organism>
<keyword evidence="7" id="KW-0560">Oxidoreductase</keyword>
<dbReference type="Gene3D" id="1.10.1060.10">
    <property type="entry name" value="Alpha-helical ferredoxin"/>
    <property type="match status" value="1"/>
</dbReference>
<dbReference type="GO" id="GO:1903457">
    <property type="term" value="P:lactate catabolic process"/>
    <property type="evidence" value="ECO:0007669"/>
    <property type="project" value="TreeGrafter"/>
</dbReference>
<dbReference type="SUPFAM" id="SSF56176">
    <property type="entry name" value="FAD-binding/transporter-associated domain-like"/>
    <property type="match status" value="1"/>
</dbReference>
<dbReference type="Pfam" id="PF13183">
    <property type="entry name" value="Fer4_8"/>
    <property type="match status" value="1"/>
</dbReference>
<dbReference type="PROSITE" id="PS51379">
    <property type="entry name" value="4FE4S_FER_2"/>
    <property type="match status" value="1"/>
</dbReference>
<dbReference type="InterPro" id="IPR004017">
    <property type="entry name" value="Cys_rich_dom"/>
</dbReference>
<feature type="domain" description="FAD-binding PCMH-type" evidence="12">
    <location>
        <begin position="39"/>
        <end position="267"/>
    </location>
</feature>
<feature type="domain" description="4Fe-4S ferredoxin-type" evidence="11">
    <location>
        <begin position="531"/>
        <end position="562"/>
    </location>
</feature>
<dbReference type="PANTHER" id="PTHR11748:SF111">
    <property type="entry name" value="D-LACTATE DEHYDROGENASE, MITOCHONDRIAL-RELATED"/>
    <property type="match status" value="1"/>
</dbReference>
<comment type="similarity">
    <text evidence="2">Belongs to the FAD-binding oxidoreductase/transferase type 4 family.</text>
</comment>
<keyword evidence="3" id="KW-0285">Flavoprotein</keyword>
<evidence type="ECO:0000313" key="14">
    <source>
        <dbReference type="Proteomes" id="UP000295506"/>
    </source>
</evidence>
<dbReference type="PANTHER" id="PTHR11748">
    <property type="entry name" value="D-LACTATE DEHYDROGENASE"/>
    <property type="match status" value="1"/>
</dbReference>
<comment type="cofactor">
    <cofactor evidence="1">
        <name>FAD</name>
        <dbReference type="ChEBI" id="CHEBI:57692"/>
    </cofactor>
</comment>
<dbReference type="InterPro" id="IPR016166">
    <property type="entry name" value="FAD-bd_PCMH"/>
</dbReference>
<dbReference type="Gene3D" id="3.30.70.2740">
    <property type="match status" value="1"/>
</dbReference>
<evidence type="ECO:0000256" key="7">
    <source>
        <dbReference type="ARBA" id="ARBA00023002"/>
    </source>
</evidence>
<keyword evidence="9" id="KW-0411">Iron-sulfur</keyword>